<dbReference type="FunFam" id="3.40.50.1000:FF:000025">
    <property type="entry name" value="HAD hydrolase, family IB"/>
    <property type="match status" value="1"/>
</dbReference>
<dbReference type="GO" id="GO:0046872">
    <property type="term" value="F:metal ion binding"/>
    <property type="evidence" value="ECO:0007669"/>
    <property type="project" value="UniProtKB-KW"/>
</dbReference>
<dbReference type="GO" id="GO:0016787">
    <property type="term" value="F:hydrolase activity"/>
    <property type="evidence" value="ECO:0007669"/>
    <property type="project" value="UniProtKB-KW"/>
</dbReference>
<keyword evidence="4" id="KW-1133">Transmembrane helix</keyword>
<dbReference type="NCBIfam" id="TIGR01490">
    <property type="entry name" value="HAD-SF-IB-hyp1"/>
    <property type="match status" value="1"/>
</dbReference>
<dbReference type="Gene3D" id="1.20.1440.100">
    <property type="entry name" value="SG protein - dephosphorylation function"/>
    <property type="match status" value="1"/>
</dbReference>
<dbReference type="CDD" id="cd02612">
    <property type="entry name" value="HAD_PGPPase"/>
    <property type="match status" value="1"/>
</dbReference>
<dbReference type="EMBL" id="CAFBQS010000052">
    <property type="protein sequence ID" value="CAB5061974.1"/>
    <property type="molecule type" value="Genomic_DNA"/>
</dbReference>
<dbReference type="InterPro" id="IPR006385">
    <property type="entry name" value="HAD_hydro_SerB1"/>
</dbReference>
<organism evidence="5">
    <name type="scientific">freshwater metagenome</name>
    <dbReference type="NCBI Taxonomy" id="449393"/>
    <lineage>
        <taxon>unclassified sequences</taxon>
        <taxon>metagenomes</taxon>
        <taxon>ecological metagenomes</taxon>
    </lineage>
</organism>
<keyword evidence="4" id="KW-0812">Transmembrane</keyword>
<feature type="transmembrane region" description="Helical" evidence="4">
    <location>
        <begin position="254"/>
        <end position="271"/>
    </location>
</feature>
<reference evidence="5" key="1">
    <citation type="submission" date="2020-05" db="EMBL/GenBank/DDBJ databases">
        <authorList>
            <person name="Chiriac C."/>
            <person name="Salcher M."/>
            <person name="Ghai R."/>
            <person name="Kavagutti S V."/>
        </authorList>
    </citation>
    <scope>NUCLEOTIDE SEQUENCE</scope>
</reference>
<dbReference type="PANTHER" id="PTHR43344:SF13">
    <property type="entry name" value="PHOSPHATASE RV3661-RELATED"/>
    <property type="match status" value="1"/>
</dbReference>
<keyword evidence="2" id="KW-0378">Hydrolase</keyword>
<proteinExistence type="predicted"/>
<gene>
    <name evidence="5" type="ORF">UFOPK4366_00409</name>
</gene>
<dbReference type="Gene3D" id="3.40.50.1000">
    <property type="entry name" value="HAD superfamily/HAD-like"/>
    <property type="match status" value="1"/>
</dbReference>
<evidence type="ECO:0000256" key="2">
    <source>
        <dbReference type="ARBA" id="ARBA00022801"/>
    </source>
</evidence>
<accession>A0A6J7U5Q8</accession>
<protein>
    <submittedName>
        <fullName evidence="5">Unannotated protein</fullName>
    </submittedName>
</protein>
<dbReference type="SUPFAM" id="SSF56784">
    <property type="entry name" value="HAD-like"/>
    <property type="match status" value="1"/>
</dbReference>
<dbReference type="InterPro" id="IPR036412">
    <property type="entry name" value="HAD-like_sf"/>
</dbReference>
<dbReference type="AlphaFoldDB" id="A0A6J7U5Q8"/>
<dbReference type="NCBIfam" id="TIGR01488">
    <property type="entry name" value="HAD-SF-IB"/>
    <property type="match status" value="1"/>
</dbReference>
<keyword evidence="4" id="KW-0472">Membrane</keyword>
<keyword evidence="3" id="KW-0460">Magnesium</keyword>
<evidence type="ECO:0000256" key="4">
    <source>
        <dbReference type="SAM" id="Phobius"/>
    </source>
</evidence>
<dbReference type="PANTHER" id="PTHR43344">
    <property type="entry name" value="PHOSPHOSERINE PHOSPHATASE"/>
    <property type="match status" value="1"/>
</dbReference>
<evidence type="ECO:0000313" key="5">
    <source>
        <dbReference type="EMBL" id="CAB5061974.1"/>
    </source>
</evidence>
<dbReference type="Pfam" id="PF12710">
    <property type="entry name" value="HAD"/>
    <property type="match status" value="1"/>
</dbReference>
<evidence type="ECO:0000256" key="3">
    <source>
        <dbReference type="ARBA" id="ARBA00022842"/>
    </source>
</evidence>
<sequence length="287" mass="31225">MRITHKWGKLTVITTIHSVSTSAVFFDLDKTIIARSSLLAFTKPFSTAGLISKKRMLKNVVNQYFFATVGANHAQMERLRESLTAMVTGWSVDQVKQIINESIHSAIGPMIYDEAATLIEKHISDGRDIIIVSTSGKEIVEPIGKLLGATTVIATEMIIEDGKYTGAVAFYAYGEKKAEAIKKLAAEKGYDLSLSFAYSDSVTDLPMLKSVGFPCAVNPDRALRAEAEKLDWPILSFSRSVPLRDRLSGVPRKPALATALSLGAFVTLLLVKKRKGSKSEKSGGDLA</sequence>
<name>A0A6J7U5Q8_9ZZZZ</name>
<dbReference type="InterPro" id="IPR023214">
    <property type="entry name" value="HAD_sf"/>
</dbReference>
<keyword evidence="1" id="KW-0479">Metal-binding</keyword>
<dbReference type="InterPro" id="IPR050582">
    <property type="entry name" value="HAD-like_SerB"/>
</dbReference>
<evidence type="ECO:0000256" key="1">
    <source>
        <dbReference type="ARBA" id="ARBA00022723"/>
    </source>
</evidence>